<dbReference type="VEuPathDB" id="PlasmoDB:PRELSG_0703800"/>
<dbReference type="InterPro" id="IPR023696">
    <property type="entry name" value="Ureohydrolase_dom_sf"/>
</dbReference>
<dbReference type="EC" id="3.5.3.1" evidence="6"/>
<dbReference type="Gene3D" id="3.40.800.10">
    <property type="entry name" value="Ureohydrolase domain"/>
    <property type="match status" value="1"/>
</dbReference>
<dbReference type="OMA" id="TINKKHA"/>
<dbReference type="Pfam" id="PF00491">
    <property type="entry name" value="Arginase"/>
    <property type="match status" value="1"/>
</dbReference>
<evidence type="ECO:0000256" key="2">
    <source>
        <dbReference type="ARBA" id="ARBA00022801"/>
    </source>
</evidence>
<evidence type="ECO:0000256" key="1">
    <source>
        <dbReference type="ARBA" id="ARBA00022723"/>
    </source>
</evidence>
<feature type="binding site" evidence="4">
    <location>
        <position position="184"/>
    </location>
    <ligand>
        <name>Mn(2+)</name>
        <dbReference type="ChEBI" id="CHEBI:29035"/>
        <label>1</label>
    </ligand>
</feature>
<dbReference type="OrthoDB" id="288726at2759"/>
<comment type="cofactor">
    <cofactor evidence="4">
        <name>Mn(2+)</name>
        <dbReference type="ChEBI" id="CHEBI:29035"/>
    </cofactor>
    <text evidence="4">Binds 2 manganese ions per subunit.</text>
</comment>
<organism evidence="6 7">
    <name type="scientific">Plasmodium relictum</name>
    <dbReference type="NCBI Taxonomy" id="85471"/>
    <lineage>
        <taxon>Eukaryota</taxon>
        <taxon>Sar</taxon>
        <taxon>Alveolata</taxon>
        <taxon>Apicomplexa</taxon>
        <taxon>Aconoidasida</taxon>
        <taxon>Haemosporida</taxon>
        <taxon>Plasmodiidae</taxon>
        <taxon>Plasmodium</taxon>
        <taxon>Plasmodium (Haemamoeba)</taxon>
    </lineage>
</organism>
<dbReference type="GeneID" id="39735375"/>
<dbReference type="InterPro" id="IPR006035">
    <property type="entry name" value="Ureohydrolase"/>
</dbReference>
<dbReference type="PROSITE" id="PS51409">
    <property type="entry name" value="ARGINASE_2"/>
    <property type="match status" value="1"/>
</dbReference>
<dbReference type="PANTHER" id="PTHR43782">
    <property type="entry name" value="ARGINASE"/>
    <property type="match status" value="1"/>
</dbReference>
<proteinExistence type="inferred from homology"/>
<evidence type="ECO:0000256" key="3">
    <source>
        <dbReference type="ARBA" id="ARBA00023211"/>
    </source>
</evidence>
<feature type="binding site" evidence="4">
    <location>
        <position position="159"/>
    </location>
    <ligand>
        <name>Mn(2+)</name>
        <dbReference type="ChEBI" id="CHEBI:29035"/>
        <label>1</label>
    </ligand>
</feature>
<dbReference type="KEGG" id="prel:PRELSG_0703800"/>
<gene>
    <name evidence="6" type="ORF">PRELSG_0703800</name>
</gene>
<keyword evidence="1 4" id="KW-0479">Metal-binding</keyword>
<name>A0A1J1H2Y4_PLARL</name>
<dbReference type="AlphaFoldDB" id="A0A1J1H2Y4"/>
<evidence type="ECO:0000313" key="6">
    <source>
        <dbReference type="EMBL" id="CRG99274.1"/>
    </source>
</evidence>
<keyword evidence="7" id="KW-1185">Reference proteome</keyword>
<dbReference type="GO" id="GO:0005829">
    <property type="term" value="C:cytosol"/>
    <property type="evidence" value="ECO:0007669"/>
    <property type="project" value="TreeGrafter"/>
</dbReference>
<evidence type="ECO:0000256" key="5">
    <source>
        <dbReference type="PROSITE-ProRule" id="PRU00742"/>
    </source>
</evidence>
<reference evidence="6 7" key="1">
    <citation type="submission" date="2015-04" db="EMBL/GenBank/DDBJ databases">
        <authorList>
            <consortium name="Pathogen Informatics"/>
        </authorList>
    </citation>
    <scope>NUCLEOTIDE SEQUENCE [LARGE SCALE GENOMIC DNA]</scope>
    <source>
        <strain evidence="6 7">SGS1</strain>
    </source>
</reference>
<accession>A0A1J1H2Y4</accession>
<dbReference type="Proteomes" id="UP000220158">
    <property type="component" value="Chromosome 7"/>
</dbReference>
<feature type="binding site" evidence="4">
    <location>
        <position position="182"/>
    </location>
    <ligand>
        <name>Mn(2+)</name>
        <dbReference type="ChEBI" id="CHEBI:29035"/>
        <label>1</label>
    </ligand>
</feature>
<feature type="binding site" evidence="4">
    <location>
        <position position="291"/>
    </location>
    <ligand>
        <name>Mn(2+)</name>
        <dbReference type="ChEBI" id="CHEBI:29035"/>
        <label>1</label>
    </ligand>
</feature>
<evidence type="ECO:0000256" key="4">
    <source>
        <dbReference type="PIRSR" id="PIRSR036979-1"/>
    </source>
</evidence>
<protein>
    <submittedName>
        <fullName evidence="6">Arginase, putative</fullName>
        <ecNumber evidence="6">3.5.3.1</ecNumber>
    </submittedName>
</protein>
<dbReference type="GO" id="GO:0030145">
    <property type="term" value="F:manganese ion binding"/>
    <property type="evidence" value="ECO:0007669"/>
    <property type="project" value="TreeGrafter"/>
</dbReference>
<sequence length="377" mass="42950">MLETIENYIQTFKEKEHLYVKKNVSIIGSPLGAGQSLEGVKLACDDLRKLGLHNVIKFMGWNYEDIGNIETNTTKNKSKEEEENTKMNNTINKKHASKEILNGYNDIIDEHMNKKYLGNDYYNNIKNVELIGRFNERLFHVMSNELKKKNFVLNIGGDHSIAFASVLSSLHIYKDLKVIWIDAHGDINTPETSPSGNYHGMPLAHSLGLFKKKVPYFEWSETLTYLKAENLAMIGIRDIDMYEKIILKKYNINYYTIFDVEQNGIYNTISNALKRIDPSEKCPIHISLDIDSVDNIFAPGTGTIAKGGLTYREINLLMKILADTKRVVSMDLVEYDPLLDEQEKKFHGDSLPISKSATKTGKLCLELIARILGYDIV</sequence>
<dbReference type="PIRSF" id="PIRSF036979">
    <property type="entry name" value="Arginase"/>
    <property type="match status" value="1"/>
</dbReference>
<keyword evidence="3 4" id="KW-0464">Manganese</keyword>
<dbReference type="PANTHER" id="PTHR43782:SF3">
    <property type="entry name" value="ARGINASE"/>
    <property type="match status" value="1"/>
</dbReference>
<dbReference type="PRINTS" id="PR00116">
    <property type="entry name" value="ARGINASE"/>
</dbReference>
<dbReference type="RefSeq" id="XP_028532281.1">
    <property type="nucleotide sequence ID" value="XM_028675720.1"/>
</dbReference>
<comment type="similarity">
    <text evidence="5">Belongs to the arginase family.</text>
</comment>
<feature type="binding site" evidence="4">
    <location>
        <position position="186"/>
    </location>
    <ligand>
        <name>Mn(2+)</name>
        <dbReference type="ChEBI" id="CHEBI:29035"/>
        <label>1</label>
    </ligand>
</feature>
<dbReference type="GO" id="GO:0005634">
    <property type="term" value="C:nucleus"/>
    <property type="evidence" value="ECO:0007669"/>
    <property type="project" value="TreeGrafter"/>
</dbReference>
<keyword evidence="2 6" id="KW-0378">Hydrolase</keyword>
<feature type="binding site" evidence="4">
    <location>
        <position position="289"/>
    </location>
    <ligand>
        <name>Mn(2+)</name>
        <dbReference type="ChEBI" id="CHEBI:29035"/>
        <label>1</label>
    </ligand>
</feature>
<dbReference type="SUPFAM" id="SSF52768">
    <property type="entry name" value="Arginase/deacetylase"/>
    <property type="match status" value="1"/>
</dbReference>
<evidence type="ECO:0000313" key="7">
    <source>
        <dbReference type="Proteomes" id="UP000220158"/>
    </source>
</evidence>
<dbReference type="GO" id="GO:0004053">
    <property type="term" value="F:arginase activity"/>
    <property type="evidence" value="ECO:0007669"/>
    <property type="project" value="UniProtKB-EC"/>
</dbReference>
<dbReference type="EMBL" id="LN835302">
    <property type="protein sequence ID" value="CRG99274.1"/>
    <property type="molecule type" value="Genomic_DNA"/>
</dbReference>